<dbReference type="InterPro" id="IPR051785">
    <property type="entry name" value="MMCE/EMCE_epimerase"/>
</dbReference>
<dbReference type="Proteomes" id="UP000192343">
    <property type="component" value="Unassembled WGS sequence"/>
</dbReference>
<dbReference type="RefSeq" id="WP_083052938.1">
    <property type="nucleotide sequence ID" value="NZ_CAXXQO010000003.1"/>
</dbReference>
<sequence length="142" mass="16242">MFTKLEHVALSVKDIERSIEFYRDVIGFEVKMRLEPDPKLPQEKVVALKGAAPRIAHLYLGGFMLELFQYLSPVGRPIPEDFTQADNGFTHISLTSTDTRADYKYLVEKGVEFLSEPTEFRPGVWICFFKGPDGEIVEVRQT</sequence>
<protein>
    <recommendedName>
        <fullName evidence="2">VOC domain-containing protein</fullName>
    </recommendedName>
</protein>
<evidence type="ECO:0000256" key="1">
    <source>
        <dbReference type="ARBA" id="ARBA00022723"/>
    </source>
</evidence>
<dbReference type="GO" id="GO:0004493">
    <property type="term" value="F:methylmalonyl-CoA epimerase activity"/>
    <property type="evidence" value="ECO:0007669"/>
    <property type="project" value="TreeGrafter"/>
</dbReference>
<dbReference type="PROSITE" id="PS51819">
    <property type="entry name" value="VOC"/>
    <property type="match status" value="1"/>
</dbReference>
<evidence type="ECO:0000313" key="4">
    <source>
        <dbReference type="Proteomes" id="UP000192343"/>
    </source>
</evidence>
<dbReference type="GO" id="GO:0046872">
    <property type="term" value="F:metal ion binding"/>
    <property type="evidence" value="ECO:0007669"/>
    <property type="project" value="UniProtKB-KW"/>
</dbReference>
<dbReference type="InterPro" id="IPR029068">
    <property type="entry name" value="Glyas_Bleomycin-R_OHBP_Dase"/>
</dbReference>
<dbReference type="InterPro" id="IPR037523">
    <property type="entry name" value="VOC_core"/>
</dbReference>
<accession>A0A1Y1RT98</accession>
<dbReference type="Pfam" id="PF00903">
    <property type="entry name" value="Glyoxalase"/>
    <property type="match status" value="1"/>
</dbReference>
<dbReference type="PANTHER" id="PTHR43048:SF3">
    <property type="entry name" value="METHYLMALONYL-COA EPIMERASE, MITOCHONDRIAL"/>
    <property type="match status" value="1"/>
</dbReference>
<keyword evidence="1" id="KW-0479">Metal-binding</keyword>
<evidence type="ECO:0000259" key="2">
    <source>
        <dbReference type="PROSITE" id="PS51819"/>
    </source>
</evidence>
<gene>
    <name evidence="3" type="ORF">B4O97_18145</name>
</gene>
<proteinExistence type="predicted"/>
<dbReference type="EMBL" id="MWQY01000031">
    <property type="protein sequence ID" value="ORC30339.1"/>
    <property type="molecule type" value="Genomic_DNA"/>
</dbReference>
<dbReference type="GO" id="GO:0046491">
    <property type="term" value="P:L-methylmalonyl-CoA metabolic process"/>
    <property type="evidence" value="ECO:0007669"/>
    <property type="project" value="TreeGrafter"/>
</dbReference>
<dbReference type="STRING" id="1963862.B4O97_18145"/>
<dbReference type="Gene3D" id="3.10.180.10">
    <property type="entry name" value="2,3-Dihydroxybiphenyl 1,2-Dioxygenase, domain 1"/>
    <property type="match status" value="1"/>
</dbReference>
<name>A0A1Y1RT98_9SPIO</name>
<organism evidence="3 4">
    <name type="scientific">Marispirochaeta aestuarii</name>
    <dbReference type="NCBI Taxonomy" id="1963862"/>
    <lineage>
        <taxon>Bacteria</taxon>
        <taxon>Pseudomonadati</taxon>
        <taxon>Spirochaetota</taxon>
        <taxon>Spirochaetia</taxon>
        <taxon>Spirochaetales</taxon>
        <taxon>Spirochaetaceae</taxon>
        <taxon>Marispirochaeta</taxon>
    </lineage>
</organism>
<dbReference type="OrthoDB" id="9815599at2"/>
<feature type="domain" description="VOC" evidence="2">
    <location>
        <begin position="4"/>
        <end position="142"/>
    </location>
</feature>
<comment type="caution">
    <text evidence="3">The sequence shown here is derived from an EMBL/GenBank/DDBJ whole genome shotgun (WGS) entry which is preliminary data.</text>
</comment>
<dbReference type="PANTHER" id="PTHR43048">
    <property type="entry name" value="METHYLMALONYL-COA EPIMERASE"/>
    <property type="match status" value="1"/>
</dbReference>
<dbReference type="SUPFAM" id="SSF54593">
    <property type="entry name" value="Glyoxalase/Bleomycin resistance protein/Dihydroxybiphenyl dioxygenase"/>
    <property type="match status" value="1"/>
</dbReference>
<keyword evidence="4" id="KW-1185">Reference proteome</keyword>
<dbReference type="AlphaFoldDB" id="A0A1Y1RT98"/>
<reference evidence="3 4" key="1">
    <citation type="submission" date="2017-03" db="EMBL/GenBank/DDBJ databases">
        <title>Draft Genome sequence of Marispirochaeta sp. strain JC444.</title>
        <authorList>
            <person name="Shivani Y."/>
            <person name="Subhash Y."/>
            <person name="Sasikala C."/>
            <person name="Ramana C."/>
        </authorList>
    </citation>
    <scope>NUCLEOTIDE SEQUENCE [LARGE SCALE GENOMIC DNA]</scope>
    <source>
        <strain evidence="3 4">JC444</strain>
    </source>
</reference>
<evidence type="ECO:0000313" key="3">
    <source>
        <dbReference type="EMBL" id="ORC30339.1"/>
    </source>
</evidence>
<dbReference type="InterPro" id="IPR004360">
    <property type="entry name" value="Glyas_Fos-R_dOase_dom"/>
</dbReference>